<sequence length="92" mass="9917">MAYNRVAYGLTCYLGLLILLQQINFAASTRASKLLHPPQASLVASSMIKAPPPPSSHSVVFNRYKKMETDAFRPTSPGHSPGMGHESPPGSH</sequence>
<evidence type="ECO:0000256" key="1">
    <source>
        <dbReference type="SAM" id="MobiDB-lite"/>
    </source>
</evidence>
<accession>A0AAV3PTD3</accession>
<gene>
    <name evidence="2" type="ORF">LIER_12232</name>
</gene>
<proteinExistence type="predicted"/>
<name>A0AAV3PTD3_LITER</name>
<dbReference type="EMBL" id="BAABME010002334">
    <property type="protein sequence ID" value="GAA0154172.1"/>
    <property type="molecule type" value="Genomic_DNA"/>
</dbReference>
<comment type="caution">
    <text evidence="2">The sequence shown here is derived from an EMBL/GenBank/DDBJ whole genome shotgun (WGS) entry which is preliminary data.</text>
</comment>
<organism evidence="2 3">
    <name type="scientific">Lithospermum erythrorhizon</name>
    <name type="common">Purple gromwell</name>
    <name type="synonym">Lithospermum officinale var. erythrorhizon</name>
    <dbReference type="NCBI Taxonomy" id="34254"/>
    <lineage>
        <taxon>Eukaryota</taxon>
        <taxon>Viridiplantae</taxon>
        <taxon>Streptophyta</taxon>
        <taxon>Embryophyta</taxon>
        <taxon>Tracheophyta</taxon>
        <taxon>Spermatophyta</taxon>
        <taxon>Magnoliopsida</taxon>
        <taxon>eudicotyledons</taxon>
        <taxon>Gunneridae</taxon>
        <taxon>Pentapetalae</taxon>
        <taxon>asterids</taxon>
        <taxon>lamiids</taxon>
        <taxon>Boraginales</taxon>
        <taxon>Boraginaceae</taxon>
        <taxon>Boraginoideae</taxon>
        <taxon>Lithospermeae</taxon>
        <taxon>Lithospermum</taxon>
    </lineage>
</organism>
<dbReference type="Proteomes" id="UP001454036">
    <property type="component" value="Unassembled WGS sequence"/>
</dbReference>
<protein>
    <submittedName>
        <fullName evidence="2">Uncharacterized protein</fullName>
    </submittedName>
</protein>
<keyword evidence="3" id="KW-1185">Reference proteome</keyword>
<reference evidence="2 3" key="1">
    <citation type="submission" date="2024-01" db="EMBL/GenBank/DDBJ databases">
        <title>The complete chloroplast genome sequence of Lithospermum erythrorhizon: insights into the phylogenetic relationship among Boraginaceae species and the maternal lineages of purple gromwells.</title>
        <authorList>
            <person name="Okada T."/>
            <person name="Watanabe K."/>
        </authorList>
    </citation>
    <scope>NUCLEOTIDE SEQUENCE [LARGE SCALE GENOMIC DNA]</scope>
</reference>
<dbReference type="AlphaFoldDB" id="A0AAV3PTD3"/>
<feature type="region of interest" description="Disordered" evidence="1">
    <location>
        <begin position="70"/>
        <end position="92"/>
    </location>
</feature>
<evidence type="ECO:0000313" key="2">
    <source>
        <dbReference type="EMBL" id="GAA0154172.1"/>
    </source>
</evidence>
<evidence type="ECO:0000313" key="3">
    <source>
        <dbReference type="Proteomes" id="UP001454036"/>
    </source>
</evidence>